<evidence type="ECO:0000313" key="2">
    <source>
        <dbReference type="EMBL" id="KAH9320361.1"/>
    </source>
</evidence>
<dbReference type="Proteomes" id="UP000824469">
    <property type="component" value="Unassembled WGS sequence"/>
</dbReference>
<organism evidence="2 3">
    <name type="scientific">Taxus chinensis</name>
    <name type="common">Chinese yew</name>
    <name type="synonym">Taxus wallichiana var. chinensis</name>
    <dbReference type="NCBI Taxonomy" id="29808"/>
    <lineage>
        <taxon>Eukaryota</taxon>
        <taxon>Viridiplantae</taxon>
        <taxon>Streptophyta</taxon>
        <taxon>Embryophyta</taxon>
        <taxon>Tracheophyta</taxon>
        <taxon>Spermatophyta</taxon>
        <taxon>Pinopsida</taxon>
        <taxon>Pinidae</taxon>
        <taxon>Conifers II</taxon>
        <taxon>Cupressales</taxon>
        <taxon>Taxaceae</taxon>
        <taxon>Taxus</taxon>
    </lineage>
</organism>
<dbReference type="EMBL" id="JAHRHJ020000004">
    <property type="protein sequence ID" value="KAH9320361.1"/>
    <property type="molecule type" value="Genomic_DNA"/>
</dbReference>
<protein>
    <submittedName>
        <fullName evidence="2">Uncharacterized protein</fullName>
    </submittedName>
</protein>
<evidence type="ECO:0000313" key="3">
    <source>
        <dbReference type="Proteomes" id="UP000824469"/>
    </source>
</evidence>
<evidence type="ECO:0000256" key="1">
    <source>
        <dbReference type="SAM" id="MobiDB-lite"/>
    </source>
</evidence>
<keyword evidence="3" id="KW-1185">Reference proteome</keyword>
<accession>A0AA38LE51</accession>
<feature type="compositionally biased region" description="Basic and acidic residues" evidence="1">
    <location>
        <begin position="54"/>
        <end position="65"/>
    </location>
</feature>
<comment type="caution">
    <text evidence="2">The sequence shown here is derived from an EMBL/GenBank/DDBJ whole genome shotgun (WGS) entry which is preliminary data.</text>
</comment>
<dbReference type="AlphaFoldDB" id="A0AA38LE51"/>
<feature type="region of interest" description="Disordered" evidence="1">
    <location>
        <begin position="33"/>
        <end position="65"/>
    </location>
</feature>
<reference evidence="2 3" key="1">
    <citation type="journal article" date="2021" name="Nat. Plants">
        <title>The Taxus genome provides insights into paclitaxel biosynthesis.</title>
        <authorList>
            <person name="Xiong X."/>
            <person name="Gou J."/>
            <person name="Liao Q."/>
            <person name="Li Y."/>
            <person name="Zhou Q."/>
            <person name="Bi G."/>
            <person name="Li C."/>
            <person name="Du R."/>
            <person name="Wang X."/>
            <person name="Sun T."/>
            <person name="Guo L."/>
            <person name="Liang H."/>
            <person name="Lu P."/>
            <person name="Wu Y."/>
            <person name="Zhang Z."/>
            <person name="Ro D.K."/>
            <person name="Shang Y."/>
            <person name="Huang S."/>
            <person name="Yan J."/>
        </authorList>
    </citation>
    <scope>NUCLEOTIDE SEQUENCE [LARGE SCALE GENOMIC DNA]</scope>
    <source>
        <strain evidence="2">Ta-2019</strain>
    </source>
</reference>
<gene>
    <name evidence="2" type="ORF">KI387_043957</name>
</gene>
<name>A0AA38LE51_TAXCH</name>
<sequence length="65" mass="7374">MSVTFAWAPAYLAELYRGLWACKRKHRTTLDCSPTHRVGRGRSAEVGIQTMGPDRTRSEIPGRDR</sequence>
<proteinExistence type="predicted"/>